<sequence>MENYLKSVFCYRVFLRVNPCEDHQFAHGYFAELAVVNQWACLEVWKRQL</sequence>
<evidence type="ECO:0000313" key="1">
    <source>
        <dbReference type="EMBL" id="OMO89344.1"/>
    </source>
</evidence>
<keyword evidence="2" id="KW-1185">Reference proteome</keyword>
<organism evidence="1 2">
    <name type="scientific">Corchorus olitorius</name>
    <dbReference type="NCBI Taxonomy" id="93759"/>
    <lineage>
        <taxon>Eukaryota</taxon>
        <taxon>Viridiplantae</taxon>
        <taxon>Streptophyta</taxon>
        <taxon>Embryophyta</taxon>
        <taxon>Tracheophyta</taxon>
        <taxon>Spermatophyta</taxon>
        <taxon>Magnoliopsida</taxon>
        <taxon>eudicotyledons</taxon>
        <taxon>Gunneridae</taxon>
        <taxon>Pentapetalae</taxon>
        <taxon>rosids</taxon>
        <taxon>malvids</taxon>
        <taxon>Malvales</taxon>
        <taxon>Malvaceae</taxon>
        <taxon>Grewioideae</taxon>
        <taxon>Apeibeae</taxon>
        <taxon>Corchorus</taxon>
    </lineage>
</organism>
<dbReference type="EMBL" id="AWUE01016816">
    <property type="protein sequence ID" value="OMO89344.1"/>
    <property type="molecule type" value="Genomic_DNA"/>
</dbReference>
<name>A0A1R3J3F2_9ROSI</name>
<accession>A0A1R3J3F2</accession>
<dbReference type="Proteomes" id="UP000187203">
    <property type="component" value="Unassembled WGS sequence"/>
</dbReference>
<evidence type="ECO:0000313" key="2">
    <source>
        <dbReference type="Proteomes" id="UP000187203"/>
    </source>
</evidence>
<proteinExistence type="predicted"/>
<protein>
    <submittedName>
        <fullName evidence="1">Protein CYPRO4-like protein</fullName>
    </submittedName>
</protein>
<comment type="caution">
    <text evidence="1">The sequence shown here is derived from an EMBL/GenBank/DDBJ whole genome shotgun (WGS) entry which is preliminary data.</text>
</comment>
<dbReference type="AlphaFoldDB" id="A0A1R3J3F2"/>
<gene>
    <name evidence="1" type="ORF">COLO4_19796</name>
</gene>
<reference evidence="2" key="1">
    <citation type="submission" date="2013-09" db="EMBL/GenBank/DDBJ databases">
        <title>Corchorus olitorius genome sequencing.</title>
        <authorList>
            <person name="Alam M."/>
            <person name="Haque M.S."/>
            <person name="Islam M.S."/>
            <person name="Emdad E.M."/>
            <person name="Islam M.M."/>
            <person name="Ahmed B."/>
            <person name="Halim A."/>
            <person name="Hossen Q.M.M."/>
            <person name="Hossain M.Z."/>
            <person name="Ahmed R."/>
            <person name="Khan M.M."/>
            <person name="Islam R."/>
            <person name="Rashid M.M."/>
            <person name="Khan S.A."/>
            <person name="Rahman M.S."/>
            <person name="Alam M."/>
            <person name="Yahiya A.S."/>
            <person name="Khan M.S."/>
            <person name="Azam M.S."/>
            <person name="Haque T."/>
            <person name="Lashkar M.Z.H."/>
            <person name="Akhand A.I."/>
            <person name="Morshed G."/>
            <person name="Roy S."/>
            <person name="Uddin K.S."/>
            <person name="Rabeya T."/>
            <person name="Hossain A.S."/>
            <person name="Chowdhury A."/>
            <person name="Snigdha A.R."/>
            <person name="Mortoza M.S."/>
            <person name="Matin S.A."/>
            <person name="Hoque S.M.E."/>
            <person name="Islam M.K."/>
            <person name="Roy D.K."/>
            <person name="Haider R."/>
            <person name="Moosa M.M."/>
            <person name="Elias S.M."/>
            <person name="Hasan A.M."/>
            <person name="Jahan S."/>
            <person name="Shafiuddin M."/>
            <person name="Mahmood N."/>
            <person name="Shommy N.S."/>
        </authorList>
    </citation>
    <scope>NUCLEOTIDE SEQUENCE [LARGE SCALE GENOMIC DNA]</scope>
    <source>
        <strain evidence="2">cv. O-4</strain>
    </source>
</reference>